<comment type="caution">
    <text evidence="2">The sequence shown here is derived from an EMBL/GenBank/DDBJ whole genome shotgun (WGS) entry which is preliminary data.</text>
</comment>
<feature type="region of interest" description="Disordered" evidence="1">
    <location>
        <begin position="84"/>
        <end position="115"/>
    </location>
</feature>
<reference evidence="2 3" key="1">
    <citation type="journal article" date="2018" name="PLoS Pathog.">
        <title>Evolution of structural diversity of trichothecenes, a family of toxins produced by plant pathogenic and entomopathogenic fungi.</title>
        <authorList>
            <person name="Proctor R.H."/>
            <person name="McCormick S.P."/>
            <person name="Kim H.S."/>
            <person name="Cardoza R.E."/>
            <person name="Stanley A.M."/>
            <person name="Lindo L."/>
            <person name="Kelly A."/>
            <person name="Brown D.W."/>
            <person name="Lee T."/>
            <person name="Vaughan M.M."/>
            <person name="Alexander N.J."/>
            <person name="Busman M."/>
            <person name="Gutierrez S."/>
        </authorList>
    </citation>
    <scope>NUCLEOTIDE SEQUENCE [LARGE SCALE GENOMIC DNA]</scope>
    <source>
        <strain evidence="2 3">NRRL 3299</strain>
    </source>
</reference>
<evidence type="ECO:0000313" key="2">
    <source>
        <dbReference type="EMBL" id="RGP64195.1"/>
    </source>
</evidence>
<dbReference type="Proteomes" id="UP000266152">
    <property type="component" value="Unassembled WGS sequence"/>
</dbReference>
<feature type="compositionally biased region" description="Polar residues" evidence="1">
    <location>
        <begin position="88"/>
        <end position="97"/>
    </location>
</feature>
<evidence type="ECO:0000256" key="1">
    <source>
        <dbReference type="SAM" id="MobiDB-lite"/>
    </source>
</evidence>
<organism evidence="2 3">
    <name type="scientific">Fusarium sporotrichioides</name>
    <dbReference type="NCBI Taxonomy" id="5514"/>
    <lineage>
        <taxon>Eukaryota</taxon>
        <taxon>Fungi</taxon>
        <taxon>Dikarya</taxon>
        <taxon>Ascomycota</taxon>
        <taxon>Pezizomycotina</taxon>
        <taxon>Sordariomycetes</taxon>
        <taxon>Hypocreomycetidae</taxon>
        <taxon>Hypocreales</taxon>
        <taxon>Nectriaceae</taxon>
        <taxon>Fusarium</taxon>
    </lineage>
</organism>
<dbReference type="EMBL" id="PXOF01000118">
    <property type="protein sequence ID" value="RGP64195.1"/>
    <property type="molecule type" value="Genomic_DNA"/>
</dbReference>
<dbReference type="AlphaFoldDB" id="A0A395RVR8"/>
<name>A0A395RVR8_FUSSP</name>
<protein>
    <submittedName>
        <fullName evidence="2">Uncharacterized protein</fullName>
    </submittedName>
</protein>
<gene>
    <name evidence="2" type="ORF">FSPOR_8013</name>
</gene>
<evidence type="ECO:0000313" key="3">
    <source>
        <dbReference type="Proteomes" id="UP000266152"/>
    </source>
</evidence>
<accession>A0A395RVR8</accession>
<feature type="region of interest" description="Disordered" evidence="1">
    <location>
        <begin position="1"/>
        <end position="21"/>
    </location>
</feature>
<keyword evidence="3" id="KW-1185">Reference proteome</keyword>
<proteinExistence type="predicted"/>
<sequence length="115" mass="13110">MNFEEVVDSSQLSLSLPPPYAPISGNNADEEFLATFVPPQEEHTFETFDMFQNTLYPDDLLYLLNIDPIENDDFFLTVRELGIPDENGPSQSTSERPQLQYEPLLDPQMNTPTIL</sequence>